<sequence length="172" mass="19679">MGAKTYNLLRSLIAPAKPADKTIEEITRTLKNHLNPASLVFAERFRFHKRNQATTETVSEYIAELRRLAEHLAKKSSERVRICGDFKAYLQMEMDESSRKYLTINTHKGEPPRAALQTLHQANTPELLYRPSTRRTPQSCSTDPPPGEHPRAALQTFHQANTPELLYRPSTR</sequence>
<gene>
    <name evidence="2" type="ORF">KC01_LOCUS30455</name>
</gene>
<organism evidence="2 3">
    <name type="scientific">Knipowitschia caucasica</name>
    <name type="common">Caucasian dwarf goby</name>
    <name type="synonym">Pomatoschistus caucasicus</name>
    <dbReference type="NCBI Taxonomy" id="637954"/>
    <lineage>
        <taxon>Eukaryota</taxon>
        <taxon>Metazoa</taxon>
        <taxon>Chordata</taxon>
        <taxon>Craniata</taxon>
        <taxon>Vertebrata</taxon>
        <taxon>Euteleostomi</taxon>
        <taxon>Actinopterygii</taxon>
        <taxon>Neopterygii</taxon>
        <taxon>Teleostei</taxon>
        <taxon>Neoteleostei</taxon>
        <taxon>Acanthomorphata</taxon>
        <taxon>Gobiaria</taxon>
        <taxon>Gobiiformes</taxon>
        <taxon>Gobioidei</taxon>
        <taxon>Gobiidae</taxon>
        <taxon>Gobiinae</taxon>
        <taxon>Knipowitschia</taxon>
    </lineage>
</organism>
<evidence type="ECO:0000313" key="2">
    <source>
        <dbReference type="EMBL" id="CAL1602707.1"/>
    </source>
</evidence>
<dbReference type="EMBL" id="OZ035825">
    <property type="protein sequence ID" value="CAL1602707.1"/>
    <property type="molecule type" value="Genomic_DNA"/>
</dbReference>
<evidence type="ECO:0000256" key="1">
    <source>
        <dbReference type="SAM" id="MobiDB-lite"/>
    </source>
</evidence>
<dbReference type="AlphaFoldDB" id="A0AAV2LR44"/>
<dbReference type="Proteomes" id="UP001497482">
    <property type="component" value="Chromosome 3"/>
</dbReference>
<accession>A0AAV2LR44</accession>
<evidence type="ECO:0008006" key="4">
    <source>
        <dbReference type="Google" id="ProtNLM"/>
    </source>
</evidence>
<keyword evidence="3" id="KW-1185">Reference proteome</keyword>
<protein>
    <recommendedName>
        <fullName evidence="4">Retrotransposon gag domain-containing protein</fullName>
    </recommendedName>
</protein>
<reference evidence="2 3" key="1">
    <citation type="submission" date="2024-04" db="EMBL/GenBank/DDBJ databases">
        <authorList>
            <person name="Waldvogel A.-M."/>
            <person name="Schoenle A."/>
        </authorList>
    </citation>
    <scope>NUCLEOTIDE SEQUENCE [LARGE SCALE GENOMIC DNA]</scope>
</reference>
<name>A0AAV2LR44_KNICA</name>
<feature type="region of interest" description="Disordered" evidence="1">
    <location>
        <begin position="129"/>
        <end position="151"/>
    </location>
</feature>
<proteinExistence type="predicted"/>
<evidence type="ECO:0000313" key="3">
    <source>
        <dbReference type="Proteomes" id="UP001497482"/>
    </source>
</evidence>